<keyword evidence="2" id="KW-1185">Reference proteome</keyword>
<comment type="caution">
    <text evidence="1">The sequence shown here is derived from an EMBL/GenBank/DDBJ whole genome shotgun (WGS) entry which is preliminary data.</text>
</comment>
<evidence type="ECO:0000313" key="2">
    <source>
        <dbReference type="Proteomes" id="UP001159363"/>
    </source>
</evidence>
<sequence length="193" mass="22068">MDLAIKYDIIAEISLLSESLQNRNMTVAYADKLIRRCIIFIDNIKEKPWTKCIETRVAIKEGKFCGVPLIENIKISAINPQQLLTSVPNNLKRQLFTTISSNEAKSTSGTVRTISKQEEYDTLLKELIVFERGHWPSEKPPGFGEMEIERLCLRFKLTASKIKHGYRDYLDGSSRVSKQLNILFNCIKLIPCS</sequence>
<accession>A0ABQ9ICZ8</accession>
<reference evidence="1 2" key="1">
    <citation type="submission" date="2023-02" db="EMBL/GenBank/DDBJ databases">
        <title>LHISI_Scaffold_Assembly.</title>
        <authorList>
            <person name="Stuart O.P."/>
            <person name="Cleave R."/>
            <person name="Magrath M.J.L."/>
            <person name="Mikheyev A.S."/>
        </authorList>
    </citation>
    <scope>NUCLEOTIDE SEQUENCE [LARGE SCALE GENOMIC DNA]</scope>
    <source>
        <strain evidence="1">Daus_M_001</strain>
        <tissue evidence="1">Leg muscle</tissue>
    </source>
</reference>
<dbReference type="EMBL" id="JARBHB010000002">
    <property type="protein sequence ID" value="KAJ8893753.1"/>
    <property type="molecule type" value="Genomic_DNA"/>
</dbReference>
<evidence type="ECO:0000313" key="1">
    <source>
        <dbReference type="EMBL" id="KAJ8893753.1"/>
    </source>
</evidence>
<name>A0ABQ9ICZ8_9NEOP</name>
<organism evidence="1 2">
    <name type="scientific">Dryococelus australis</name>
    <dbReference type="NCBI Taxonomy" id="614101"/>
    <lineage>
        <taxon>Eukaryota</taxon>
        <taxon>Metazoa</taxon>
        <taxon>Ecdysozoa</taxon>
        <taxon>Arthropoda</taxon>
        <taxon>Hexapoda</taxon>
        <taxon>Insecta</taxon>
        <taxon>Pterygota</taxon>
        <taxon>Neoptera</taxon>
        <taxon>Polyneoptera</taxon>
        <taxon>Phasmatodea</taxon>
        <taxon>Verophasmatodea</taxon>
        <taxon>Anareolatae</taxon>
        <taxon>Phasmatidae</taxon>
        <taxon>Eurycanthinae</taxon>
        <taxon>Dryococelus</taxon>
    </lineage>
</organism>
<dbReference type="Proteomes" id="UP001159363">
    <property type="component" value="Chromosome 2"/>
</dbReference>
<proteinExistence type="predicted"/>
<gene>
    <name evidence="1" type="ORF">PR048_006353</name>
</gene>
<protein>
    <submittedName>
        <fullName evidence="1">Uncharacterized protein</fullName>
    </submittedName>
</protein>